<dbReference type="InterPro" id="IPR015590">
    <property type="entry name" value="Aldehyde_DH_dom"/>
</dbReference>
<sequence>MTVRNPATKEILGTVPKSGKEEALKAVDAADDAFTSWSTTTAYERSHLLRKWHDLIEENKEILARTMTLEQGKPLEEALGEIHYANQYVAWYAEEAKRVYGELIPESSSEKRLFVQKVPVGVVAAITPWNFPAAMITRKLAPALAAGCTVLLKPSEETPFTALKLGELAERAGIPKGVINILTGDAKEIVGVWQKDSRVRKITFTGSTPVGKILMKQAADTMKKLSLELGGQAPFIVTNNADIDAAVKGAIQSKFRNGGQACVAANRFLVQEDIEEEFLIKFAEKTARLTYGNGLKEGVMIGPLINEKAVVKVSEHVQDAIQKGATIVTGGQRVLQEDGYFFQPTVIRNASDDMLCMIEETFGPVAPISTFKTIEEAIKRANKSPYGLAAYVFTQEISEALAIVEKLDYGVIGLNDGLPSAAQAPFGGFKESGLGREGGKEGISDYLGIKYISMSSNHKTNIGGMEK</sequence>
<dbReference type="PANTHER" id="PTHR43353:SF5">
    <property type="entry name" value="SUCCINATE-SEMIALDEHYDE DEHYDROGENASE, MITOCHONDRIAL"/>
    <property type="match status" value="1"/>
</dbReference>
<dbReference type="SUPFAM" id="SSF53720">
    <property type="entry name" value="ALDH-like"/>
    <property type="match status" value="1"/>
</dbReference>
<feature type="domain" description="Aldehyde dehydrogenase" evidence="2">
    <location>
        <begin position="2"/>
        <end position="451"/>
    </location>
</feature>
<dbReference type="CDD" id="cd07103">
    <property type="entry name" value="ALDH_F5_SSADH_GabD"/>
    <property type="match status" value="1"/>
</dbReference>
<dbReference type="InterPro" id="IPR016160">
    <property type="entry name" value="Ald_DH_CS_CYS"/>
</dbReference>
<dbReference type="Gene3D" id="3.40.309.10">
    <property type="entry name" value="Aldehyde Dehydrogenase, Chain A, domain 2"/>
    <property type="match status" value="1"/>
</dbReference>
<dbReference type="InterPro" id="IPR050740">
    <property type="entry name" value="Aldehyde_DH_Superfamily"/>
</dbReference>
<evidence type="ECO:0000259" key="2">
    <source>
        <dbReference type="Pfam" id="PF00171"/>
    </source>
</evidence>
<dbReference type="InterPro" id="IPR016162">
    <property type="entry name" value="Ald_DH_N"/>
</dbReference>
<evidence type="ECO:0000313" key="3">
    <source>
        <dbReference type="EMBL" id="MED1203560.1"/>
    </source>
</evidence>
<evidence type="ECO:0000313" key="4">
    <source>
        <dbReference type="Proteomes" id="UP001341444"/>
    </source>
</evidence>
<dbReference type="RefSeq" id="WP_066271506.1">
    <property type="nucleotide sequence ID" value="NZ_JARMAB010000013.1"/>
</dbReference>
<dbReference type="Proteomes" id="UP001341444">
    <property type="component" value="Unassembled WGS sequence"/>
</dbReference>
<comment type="caution">
    <text evidence="3">The sequence shown here is derived from an EMBL/GenBank/DDBJ whole genome shotgun (WGS) entry which is preliminary data.</text>
</comment>
<keyword evidence="1" id="KW-0560">Oxidoreductase</keyword>
<accession>A0ABU6MFT9</accession>
<dbReference type="PROSITE" id="PS00070">
    <property type="entry name" value="ALDEHYDE_DEHYDR_CYS"/>
    <property type="match status" value="1"/>
</dbReference>
<dbReference type="PANTHER" id="PTHR43353">
    <property type="entry name" value="SUCCINATE-SEMIALDEHYDE DEHYDROGENASE, MITOCHONDRIAL"/>
    <property type="match status" value="1"/>
</dbReference>
<name>A0ABU6MFT9_9BACI</name>
<organism evidence="3 4">
    <name type="scientific">Heyndrickxia acidicola</name>
    <dbReference type="NCBI Taxonomy" id="209389"/>
    <lineage>
        <taxon>Bacteria</taxon>
        <taxon>Bacillati</taxon>
        <taxon>Bacillota</taxon>
        <taxon>Bacilli</taxon>
        <taxon>Bacillales</taxon>
        <taxon>Bacillaceae</taxon>
        <taxon>Heyndrickxia</taxon>
    </lineage>
</organism>
<dbReference type="InterPro" id="IPR016161">
    <property type="entry name" value="Ald_DH/histidinol_DH"/>
</dbReference>
<dbReference type="EMBL" id="JARMAB010000013">
    <property type="protein sequence ID" value="MED1203560.1"/>
    <property type="molecule type" value="Genomic_DNA"/>
</dbReference>
<proteinExistence type="predicted"/>
<dbReference type="Gene3D" id="3.40.605.10">
    <property type="entry name" value="Aldehyde Dehydrogenase, Chain A, domain 1"/>
    <property type="match status" value="1"/>
</dbReference>
<protein>
    <submittedName>
        <fullName evidence="3">NAD-dependent succinate-semialdehyde dehydrogenase</fullName>
    </submittedName>
</protein>
<evidence type="ECO:0000256" key="1">
    <source>
        <dbReference type="ARBA" id="ARBA00023002"/>
    </source>
</evidence>
<dbReference type="InterPro" id="IPR016163">
    <property type="entry name" value="Ald_DH_C"/>
</dbReference>
<reference evidence="3 4" key="1">
    <citation type="submission" date="2023-03" db="EMBL/GenBank/DDBJ databases">
        <title>Bacillus Genome Sequencing.</title>
        <authorList>
            <person name="Dunlap C."/>
        </authorList>
    </citation>
    <scope>NUCLEOTIDE SEQUENCE [LARGE SCALE GENOMIC DNA]</scope>
    <source>
        <strain evidence="3 4">B-23453</strain>
    </source>
</reference>
<gene>
    <name evidence="3" type="ORF">P4T90_10795</name>
</gene>
<dbReference type="Pfam" id="PF00171">
    <property type="entry name" value="Aldedh"/>
    <property type="match status" value="1"/>
</dbReference>
<keyword evidence="4" id="KW-1185">Reference proteome</keyword>